<reference evidence="1 2" key="1">
    <citation type="submission" date="2019-03" db="EMBL/GenBank/DDBJ databases">
        <title>Genomic Encyclopedia of Type Strains, Phase IV (KMG-IV): sequencing the most valuable type-strain genomes for metagenomic binning, comparative biology and taxonomic classification.</title>
        <authorList>
            <person name="Goeker M."/>
        </authorList>
    </citation>
    <scope>NUCLEOTIDE SEQUENCE [LARGE SCALE GENOMIC DNA]</scope>
    <source>
        <strain evidence="1 2">DSM 45934</strain>
    </source>
</reference>
<evidence type="ECO:0000313" key="2">
    <source>
        <dbReference type="Proteomes" id="UP000295680"/>
    </source>
</evidence>
<dbReference type="AlphaFoldDB" id="A0A4R2JKP0"/>
<proteinExistence type="predicted"/>
<protein>
    <submittedName>
        <fullName evidence="1">Uncharacterized protein</fullName>
    </submittedName>
</protein>
<organism evidence="1 2">
    <name type="scientific">Actinocrispum wychmicini</name>
    <dbReference type="NCBI Taxonomy" id="1213861"/>
    <lineage>
        <taxon>Bacteria</taxon>
        <taxon>Bacillati</taxon>
        <taxon>Actinomycetota</taxon>
        <taxon>Actinomycetes</taxon>
        <taxon>Pseudonocardiales</taxon>
        <taxon>Pseudonocardiaceae</taxon>
        <taxon>Actinocrispum</taxon>
    </lineage>
</organism>
<accession>A0A4R2JKP0</accession>
<gene>
    <name evidence="1" type="ORF">EV192_106616</name>
</gene>
<dbReference type="EMBL" id="SLWS01000006">
    <property type="protein sequence ID" value="TCO57139.1"/>
    <property type="molecule type" value="Genomic_DNA"/>
</dbReference>
<keyword evidence="2" id="KW-1185">Reference proteome</keyword>
<dbReference type="Proteomes" id="UP000295680">
    <property type="component" value="Unassembled WGS sequence"/>
</dbReference>
<evidence type="ECO:0000313" key="1">
    <source>
        <dbReference type="EMBL" id="TCO57139.1"/>
    </source>
</evidence>
<name>A0A4R2JKP0_9PSEU</name>
<sequence>MPTVFMVVMAELFLAWARWDWRRGVRPWHRLWRGL</sequence>
<comment type="caution">
    <text evidence="1">The sequence shown here is derived from an EMBL/GenBank/DDBJ whole genome shotgun (WGS) entry which is preliminary data.</text>
</comment>